<dbReference type="AlphaFoldDB" id="A0A8G1EEK4"/>
<dbReference type="InterPro" id="IPR029063">
    <property type="entry name" value="SAM-dependent_MTases_sf"/>
</dbReference>
<dbReference type="Gene3D" id="3.40.50.150">
    <property type="entry name" value="Vaccinia Virus protein VP39"/>
    <property type="match status" value="1"/>
</dbReference>
<organism evidence="1 2">
    <name type="scientific">Neotabrizicola shimadae</name>
    <dbReference type="NCBI Taxonomy" id="2807096"/>
    <lineage>
        <taxon>Bacteria</taxon>
        <taxon>Pseudomonadati</taxon>
        <taxon>Pseudomonadota</taxon>
        <taxon>Alphaproteobacteria</taxon>
        <taxon>Rhodobacterales</taxon>
        <taxon>Paracoccaceae</taxon>
        <taxon>Neotabrizicola</taxon>
    </lineage>
</organism>
<keyword evidence="2" id="KW-1185">Reference proteome</keyword>
<dbReference type="SUPFAM" id="SSF53335">
    <property type="entry name" value="S-adenosyl-L-methionine-dependent methyltransferases"/>
    <property type="match status" value="1"/>
</dbReference>
<dbReference type="EMBL" id="CP069370">
    <property type="protein sequence ID" value="QYZ71413.1"/>
    <property type="molecule type" value="Genomic_DNA"/>
</dbReference>
<evidence type="ECO:0000313" key="2">
    <source>
        <dbReference type="Proteomes" id="UP000826300"/>
    </source>
</evidence>
<evidence type="ECO:0000313" key="1">
    <source>
        <dbReference type="EMBL" id="QYZ71413.1"/>
    </source>
</evidence>
<dbReference type="Proteomes" id="UP000826300">
    <property type="component" value="Chromosome"/>
</dbReference>
<sequence length="224" mass="25061">MFDDARIAWVAGELPGGLAGRSVCEIGPFEGYQTRLLKAHGAGEVTSVEANTFNYLKCLCVREIYGFDADYLLGDGPGYLAACDRRFDLIFASGVLYHMQDPLGFLSAAAARTDHLFLWTHHFRPELLAQGHAQAQHFRPAQDRQKDWRGRSVRLHARSYRIADYRTNIPAYWEGGQEDLTFWLEREDLLAVLADLGLTRIRIGFDGEMEGALPVLSLLASRGG</sequence>
<dbReference type="Pfam" id="PF08003">
    <property type="entry name" value="Methyltransf_9"/>
    <property type="match status" value="1"/>
</dbReference>
<dbReference type="KEGG" id="nsm:JO391_07925"/>
<dbReference type="RefSeq" id="WP_220663939.1">
    <property type="nucleotide sequence ID" value="NZ_CP069370.1"/>
</dbReference>
<accession>A0A8G1EEK4</accession>
<proteinExistence type="predicted"/>
<reference evidence="1" key="1">
    <citation type="submission" date="2021-02" db="EMBL/GenBank/DDBJ databases">
        <title>Rhodobacter shimadae sp. nov., an aerobic anoxygenic phototrophic bacterium isolated from a hot spring.</title>
        <authorList>
            <person name="Muramatsu S."/>
            <person name="Haruta S."/>
            <person name="Hirose S."/>
            <person name="Hanada S."/>
        </authorList>
    </citation>
    <scope>NUCLEOTIDE SEQUENCE</scope>
    <source>
        <strain evidence="1">N10</strain>
    </source>
</reference>
<gene>
    <name evidence="1" type="ORF">JO391_07925</name>
</gene>
<protein>
    <submittedName>
        <fullName evidence="1">DUF1698 domain-containing protein</fullName>
    </submittedName>
</protein>
<name>A0A8G1EEK4_9RHOB</name>
<dbReference type="CDD" id="cd02440">
    <property type="entry name" value="AdoMet_MTases"/>
    <property type="match status" value="1"/>
</dbReference>
<dbReference type="InterPro" id="IPR027555">
    <property type="entry name" value="Mo5U34_MeTrfas-like"/>
</dbReference>